<feature type="compositionally biased region" description="Basic and acidic residues" evidence="1">
    <location>
        <begin position="129"/>
        <end position="139"/>
    </location>
</feature>
<keyword evidence="3" id="KW-1185">Reference proteome</keyword>
<gene>
    <name evidence="2" type="ORF">C2845_PM01G32360</name>
</gene>
<dbReference type="Proteomes" id="UP000275267">
    <property type="component" value="Unassembled WGS sequence"/>
</dbReference>
<proteinExistence type="predicted"/>
<dbReference type="EMBL" id="PQIB02000001">
    <property type="protein sequence ID" value="RLN39973.1"/>
    <property type="molecule type" value="Genomic_DNA"/>
</dbReference>
<reference evidence="3" key="1">
    <citation type="journal article" date="2019" name="Nat. Commun.">
        <title>The genome of broomcorn millet.</title>
        <authorList>
            <person name="Zou C."/>
            <person name="Miki D."/>
            <person name="Li D."/>
            <person name="Tang Q."/>
            <person name="Xiao L."/>
            <person name="Rajput S."/>
            <person name="Deng P."/>
            <person name="Jia W."/>
            <person name="Huang R."/>
            <person name="Zhang M."/>
            <person name="Sun Y."/>
            <person name="Hu J."/>
            <person name="Fu X."/>
            <person name="Schnable P.S."/>
            <person name="Li F."/>
            <person name="Zhang H."/>
            <person name="Feng B."/>
            <person name="Zhu X."/>
            <person name="Liu R."/>
            <person name="Schnable J.C."/>
            <person name="Zhu J.-K."/>
            <person name="Zhang H."/>
        </authorList>
    </citation>
    <scope>NUCLEOTIDE SEQUENCE [LARGE SCALE GENOMIC DNA]</scope>
</reference>
<evidence type="ECO:0000313" key="3">
    <source>
        <dbReference type="Proteomes" id="UP000275267"/>
    </source>
</evidence>
<evidence type="ECO:0000313" key="2">
    <source>
        <dbReference type="EMBL" id="RLN39973.1"/>
    </source>
</evidence>
<comment type="caution">
    <text evidence="2">The sequence shown here is derived from an EMBL/GenBank/DDBJ whole genome shotgun (WGS) entry which is preliminary data.</text>
</comment>
<dbReference type="AlphaFoldDB" id="A0A3L6TIA7"/>
<accession>A0A3L6TIA7</accession>
<name>A0A3L6TIA7_PANMI</name>
<protein>
    <submittedName>
        <fullName evidence="2">Uncharacterized protein</fullName>
    </submittedName>
</protein>
<evidence type="ECO:0000256" key="1">
    <source>
        <dbReference type="SAM" id="MobiDB-lite"/>
    </source>
</evidence>
<feature type="region of interest" description="Disordered" evidence="1">
    <location>
        <begin position="1"/>
        <end position="87"/>
    </location>
</feature>
<sequence>MAPRPPRVARAGDLRAAPRSARGIRRAATTARHGADPAPRPRRGPPRRPQSARGIRRALHGRRAGGARAHEDRRAALRGGLGGETGRDMVAAGDDIYDLGAEVGVAALAIDDPVGLAGPFAKGELGAEGVRDHGGSGSK</sequence>
<organism evidence="2 3">
    <name type="scientific">Panicum miliaceum</name>
    <name type="common">Proso millet</name>
    <name type="synonym">Broomcorn millet</name>
    <dbReference type="NCBI Taxonomy" id="4540"/>
    <lineage>
        <taxon>Eukaryota</taxon>
        <taxon>Viridiplantae</taxon>
        <taxon>Streptophyta</taxon>
        <taxon>Embryophyta</taxon>
        <taxon>Tracheophyta</taxon>
        <taxon>Spermatophyta</taxon>
        <taxon>Magnoliopsida</taxon>
        <taxon>Liliopsida</taxon>
        <taxon>Poales</taxon>
        <taxon>Poaceae</taxon>
        <taxon>PACMAD clade</taxon>
        <taxon>Panicoideae</taxon>
        <taxon>Panicodae</taxon>
        <taxon>Paniceae</taxon>
        <taxon>Panicinae</taxon>
        <taxon>Panicum</taxon>
        <taxon>Panicum sect. Panicum</taxon>
    </lineage>
</organism>
<feature type="compositionally biased region" description="Basic residues" evidence="1">
    <location>
        <begin position="54"/>
        <end position="65"/>
    </location>
</feature>
<feature type="region of interest" description="Disordered" evidence="1">
    <location>
        <begin position="120"/>
        <end position="139"/>
    </location>
</feature>